<feature type="transmembrane region" description="Helical" evidence="8">
    <location>
        <begin position="45"/>
        <end position="63"/>
    </location>
</feature>
<dbReference type="Proteomes" id="UP001271723">
    <property type="component" value="Unassembled WGS sequence"/>
</dbReference>
<feature type="transmembrane region" description="Helical" evidence="8">
    <location>
        <begin position="233"/>
        <end position="251"/>
    </location>
</feature>
<feature type="transmembrane region" description="Helical" evidence="8">
    <location>
        <begin position="144"/>
        <end position="167"/>
    </location>
</feature>
<name>A0ABU4LHS9_9ACTN</name>
<evidence type="ECO:0000256" key="1">
    <source>
        <dbReference type="ARBA" id="ARBA00004651"/>
    </source>
</evidence>
<evidence type="ECO:0000256" key="4">
    <source>
        <dbReference type="ARBA" id="ARBA00022475"/>
    </source>
</evidence>
<proteinExistence type="inferred from homology"/>
<evidence type="ECO:0000313" key="9">
    <source>
        <dbReference type="EMBL" id="MDX2915344.1"/>
    </source>
</evidence>
<feature type="transmembrane region" description="Helical" evidence="8">
    <location>
        <begin position="102"/>
        <end position="124"/>
    </location>
</feature>
<dbReference type="InterPro" id="IPR052017">
    <property type="entry name" value="TSUP"/>
</dbReference>
<keyword evidence="7 8" id="KW-0472">Membrane</keyword>
<feature type="transmembrane region" description="Helical" evidence="8">
    <location>
        <begin position="206"/>
        <end position="227"/>
    </location>
</feature>
<sequence>MSEILLVLLAGLAAGALNAVGGGGTFVALPALVAAGVPPVTANAASTIALLPGSVAGTWVSRHEITQVGAASTRALTLTSVSGGGLGAVLLLVLPSSSFDAAVPWLLAFATVVLAFGRPVLRLLGAGPERVAGLGPGALLTGQFLISVYGGYFGGAVGIMMLALWSLGLGLDPATGNPMRIAQVTAVYISAAALFLVASDALAEPGLLTAMLLGAVVGGFGGARLALRLSARVLRGVVLGTAVTMTVLYFIRAGRG</sequence>
<dbReference type="Pfam" id="PF01925">
    <property type="entry name" value="TauE"/>
    <property type="match status" value="1"/>
</dbReference>
<dbReference type="PANTHER" id="PTHR30269">
    <property type="entry name" value="TRANSMEMBRANE PROTEIN YFCA"/>
    <property type="match status" value="1"/>
</dbReference>
<evidence type="ECO:0000256" key="3">
    <source>
        <dbReference type="ARBA" id="ARBA00022448"/>
    </source>
</evidence>
<comment type="subcellular location">
    <subcellularLocation>
        <location evidence="1 8">Cell membrane</location>
        <topology evidence="1 8">Multi-pass membrane protein</topology>
    </subcellularLocation>
</comment>
<keyword evidence="5 8" id="KW-0812">Transmembrane</keyword>
<dbReference type="EMBL" id="JARAVY010000028">
    <property type="protein sequence ID" value="MDX2915344.1"/>
    <property type="molecule type" value="Genomic_DNA"/>
</dbReference>
<keyword evidence="6 8" id="KW-1133">Transmembrane helix</keyword>
<organism evidence="9 10">
    <name type="scientific">Streptomyces griseiscabiei</name>
    <dbReference type="NCBI Taxonomy" id="2993540"/>
    <lineage>
        <taxon>Bacteria</taxon>
        <taxon>Bacillati</taxon>
        <taxon>Actinomycetota</taxon>
        <taxon>Actinomycetes</taxon>
        <taxon>Kitasatosporales</taxon>
        <taxon>Streptomycetaceae</taxon>
        <taxon>Streptomyces</taxon>
    </lineage>
</organism>
<evidence type="ECO:0000256" key="2">
    <source>
        <dbReference type="ARBA" id="ARBA00009142"/>
    </source>
</evidence>
<evidence type="ECO:0000256" key="6">
    <source>
        <dbReference type="ARBA" id="ARBA00022989"/>
    </source>
</evidence>
<feature type="transmembrane region" description="Helical" evidence="8">
    <location>
        <begin position="179"/>
        <end position="199"/>
    </location>
</feature>
<comment type="caution">
    <text evidence="9">The sequence shown here is derived from an EMBL/GenBank/DDBJ whole genome shotgun (WGS) entry which is preliminary data.</text>
</comment>
<comment type="similarity">
    <text evidence="2 8">Belongs to the 4-toluene sulfonate uptake permease (TSUP) (TC 2.A.102) family.</text>
</comment>
<evidence type="ECO:0000256" key="8">
    <source>
        <dbReference type="RuleBase" id="RU363041"/>
    </source>
</evidence>
<keyword evidence="10" id="KW-1185">Reference proteome</keyword>
<feature type="transmembrane region" description="Helical" evidence="8">
    <location>
        <begin position="75"/>
        <end position="96"/>
    </location>
</feature>
<dbReference type="PANTHER" id="PTHR30269:SF0">
    <property type="entry name" value="MEMBRANE TRANSPORTER PROTEIN YFCA-RELATED"/>
    <property type="match status" value="1"/>
</dbReference>
<reference evidence="9 10" key="1">
    <citation type="journal article" date="2023" name="Microb. Genom.">
        <title>Mesoterricola silvestris gen. nov., sp. nov., Mesoterricola sediminis sp. nov., Geothrix oryzae sp. nov., Geothrix edaphica sp. nov., Geothrix rubra sp. nov., and Geothrix limicola sp. nov., six novel members of Acidobacteriota isolated from soils.</title>
        <authorList>
            <person name="Weisberg A.J."/>
            <person name="Pearce E."/>
            <person name="Kramer C.G."/>
            <person name="Chang J.H."/>
            <person name="Clarke C.R."/>
        </authorList>
    </citation>
    <scope>NUCLEOTIDE SEQUENCE [LARGE SCALE GENOMIC DNA]</scope>
    <source>
        <strain evidence="9 10">NRRL_B-2795</strain>
    </source>
</reference>
<keyword evidence="3" id="KW-0813">Transport</keyword>
<dbReference type="InterPro" id="IPR002781">
    <property type="entry name" value="TM_pro_TauE-like"/>
</dbReference>
<evidence type="ECO:0000256" key="5">
    <source>
        <dbReference type="ARBA" id="ARBA00022692"/>
    </source>
</evidence>
<gene>
    <name evidence="9" type="ORF">PV517_42580</name>
</gene>
<protein>
    <recommendedName>
        <fullName evidence="8">Probable membrane transporter protein</fullName>
    </recommendedName>
</protein>
<keyword evidence="4 8" id="KW-1003">Cell membrane</keyword>
<evidence type="ECO:0000256" key="7">
    <source>
        <dbReference type="ARBA" id="ARBA00023136"/>
    </source>
</evidence>
<accession>A0ABU4LHS9</accession>
<dbReference type="RefSeq" id="WP_267300012.1">
    <property type="nucleotide sequence ID" value="NZ_JAGJBZ010000004.1"/>
</dbReference>
<evidence type="ECO:0000313" key="10">
    <source>
        <dbReference type="Proteomes" id="UP001271723"/>
    </source>
</evidence>